<evidence type="ECO:0000256" key="2">
    <source>
        <dbReference type="ARBA" id="ARBA00023125"/>
    </source>
</evidence>
<dbReference type="InterPro" id="IPR000232">
    <property type="entry name" value="HSF_DNA-bd"/>
</dbReference>
<dbReference type="PANTHER" id="PTHR10015:SF206">
    <property type="entry name" value="HSF-TYPE DNA-BINDING DOMAIN-CONTAINING PROTEIN"/>
    <property type="match status" value="1"/>
</dbReference>
<comment type="subcellular location">
    <subcellularLocation>
        <location evidence="1">Nucleus</location>
    </subcellularLocation>
</comment>
<dbReference type="Pfam" id="PF00447">
    <property type="entry name" value="HSF_DNA-bind"/>
    <property type="match status" value="2"/>
</dbReference>
<organism evidence="6 7">
    <name type="scientific">Discostella pseudostelligera</name>
    <dbReference type="NCBI Taxonomy" id="259834"/>
    <lineage>
        <taxon>Eukaryota</taxon>
        <taxon>Sar</taxon>
        <taxon>Stramenopiles</taxon>
        <taxon>Ochrophyta</taxon>
        <taxon>Bacillariophyta</taxon>
        <taxon>Coscinodiscophyceae</taxon>
        <taxon>Thalassiosirophycidae</taxon>
        <taxon>Stephanodiscales</taxon>
        <taxon>Stephanodiscaceae</taxon>
        <taxon>Discostella</taxon>
    </lineage>
</organism>
<sequence>MGNGKWAIDCFLTAAMSNGDDDHHGQQIQNNHNRPPPAAASSILATALSDNSMSGNRTPQRRVDHTYRDYSNFPLEELPTRKRAPTNFPSKLHQILSNPEYAHIISWMPHGRAWKIHNKDLLIRDIVPKYFVQSKYESFTRQLNGWGFKRLHQSGNDFNAYYHECFLRNMPHLTVLLKRVAPNQGKLLPHVEGEPNFYEIEKQFPLPPHHGMMPYVQGYHHPYPSPSALVGNGYHAGVLAPPSEIPAQARPYPAMYPGSYPPQPPYYGHLGDPNAAAAAAANQMNGYPPYPSYYSAQFEYDSFFLIPNSDDEKTGADGIAAPTSHSRRRVDHTYRDYSKFPLEELPTRKRAPTNFPSKLHQILSNPEYAHVRHHLDYYFIRRRLQCDINLLIHLVSCREPSYHCINRSSRGWAWKIHNKDLLIQDIVPKYFVQSKYESFTRQLNGWGFKRLHQSGNDFNAYYHECFLRNMPHLTVLLKRVAPNQGKLLPHVEGEPNFYEIDKQFPLSPHPNMMPYEGFHQPPHQYQQHHAGHLLVQHHLPYSSALLLNDCYHIHGAPVPLPQTGYQSIPSLYPGTSHPPQQQPYYYRAFRGGAIDP</sequence>
<accession>A0ABD3MZA7</accession>
<dbReference type="GO" id="GO:0003677">
    <property type="term" value="F:DNA binding"/>
    <property type="evidence" value="ECO:0007669"/>
    <property type="project" value="UniProtKB-KW"/>
</dbReference>
<comment type="similarity">
    <text evidence="4">Belongs to the HSF family.</text>
</comment>
<dbReference type="Proteomes" id="UP001530293">
    <property type="component" value="Unassembled WGS sequence"/>
</dbReference>
<evidence type="ECO:0000256" key="3">
    <source>
        <dbReference type="ARBA" id="ARBA00023242"/>
    </source>
</evidence>
<dbReference type="GO" id="GO:0005634">
    <property type="term" value="C:nucleus"/>
    <property type="evidence" value="ECO:0007669"/>
    <property type="project" value="UniProtKB-SubCell"/>
</dbReference>
<evidence type="ECO:0000256" key="1">
    <source>
        <dbReference type="ARBA" id="ARBA00004123"/>
    </source>
</evidence>
<keyword evidence="2" id="KW-0238">DNA-binding</keyword>
<evidence type="ECO:0000313" key="7">
    <source>
        <dbReference type="Proteomes" id="UP001530293"/>
    </source>
</evidence>
<proteinExistence type="inferred from homology"/>
<dbReference type="InterPro" id="IPR036388">
    <property type="entry name" value="WH-like_DNA-bd_sf"/>
</dbReference>
<dbReference type="SMART" id="SM00415">
    <property type="entry name" value="HSF"/>
    <property type="match status" value="1"/>
</dbReference>
<dbReference type="EMBL" id="JALLBG020000062">
    <property type="protein sequence ID" value="KAL3768707.1"/>
    <property type="molecule type" value="Genomic_DNA"/>
</dbReference>
<keyword evidence="3" id="KW-0539">Nucleus</keyword>
<dbReference type="InterPro" id="IPR036390">
    <property type="entry name" value="WH_DNA-bd_sf"/>
</dbReference>
<evidence type="ECO:0000259" key="5">
    <source>
        <dbReference type="SMART" id="SM00415"/>
    </source>
</evidence>
<gene>
    <name evidence="6" type="ORF">ACHAWU_006808</name>
</gene>
<evidence type="ECO:0000256" key="4">
    <source>
        <dbReference type="RuleBase" id="RU004020"/>
    </source>
</evidence>
<dbReference type="Gene3D" id="1.10.10.10">
    <property type="entry name" value="Winged helix-like DNA-binding domain superfamily/Winged helix DNA-binding domain"/>
    <property type="match status" value="2"/>
</dbReference>
<feature type="domain" description="HSF-type DNA-binding" evidence="5">
    <location>
        <begin position="84"/>
        <end position="180"/>
    </location>
</feature>
<evidence type="ECO:0000313" key="6">
    <source>
        <dbReference type="EMBL" id="KAL3768707.1"/>
    </source>
</evidence>
<comment type="caution">
    <text evidence="6">The sequence shown here is derived from an EMBL/GenBank/DDBJ whole genome shotgun (WGS) entry which is preliminary data.</text>
</comment>
<dbReference type="PRINTS" id="PR00056">
    <property type="entry name" value="HSFDOMAIN"/>
</dbReference>
<dbReference type="PANTHER" id="PTHR10015">
    <property type="entry name" value="HEAT SHOCK TRANSCRIPTION FACTOR"/>
    <property type="match status" value="1"/>
</dbReference>
<dbReference type="FunFam" id="1.10.10.10:FF:000479">
    <property type="entry name" value="Predicted protein"/>
    <property type="match status" value="1"/>
</dbReference>
<reference evidence="6 7" key="1">
    <citation type="submission" date="2024-10" db="EMBL/GenBank/DDBJ databases">
        <title>Updated reference genomes for cyclostephanoid diatoms.</title>
        <authorList>
            <person name="Roberts W.R."/>
            <person name="Alverson A.J."/>
        </authorList>
    </citation>
    <scope>NUCLEOTIDE SEQUENCE [LARGE SCALE GENOMIC DNA]</scope>
    <source>
        <strain evidence="6 7">AJA232-27</strain>
    </source>
</reference>
<name>A0ABD3MZA7_9STRA</name>
<dbReference type="SUPFAM" id="SSF46785">
    <property type="entry name" value="Winged helix' DNA-binding domain"/>
    <property type="match status" value="2"/>
</dbReference>
<keyword evidence="7" id="KW-1185">Reference proteome</keyword>
<protein>
    <recommendedName>
        <fullName evidence="5">HSF-type DNA-binding domain-containing protein</fullName>
    </recommendedName>
</protein>
<dbReference type="AlphaFoldDB" id="A0ABD3MZA7"/>